<feature type="transmembrane region" description="Helical" evidence="3">
    <location>
        <begin position="290"/>
        <end position="307"/>
    </location>
</feature>
<sequence>MSALVLLAASAGAARAEDGRRAGSVRLEAGAGHGGRGPIELQARDGAFTGELVIANEGKEPLVVSRIAVRGDAADPRTPPKLIVKPDGGVLPFTIAPGASKKAIVQWAPERGVRLRQLFGHVVVTTSDESAGEVAMGVHAQVPGLLGPLEAHVLSLLVGVPVLGALIVLLLRAFGRSDDRTTSQVTTVALVVQTLLALYVYRGFAGDVSRLDGNDGLQFIEHAVWIRPLAAEIFLGVDGIAAIALLVTSLVALFGLLFDRRGPRGAPGYHAAYLALAASAAGAICAMDGLLFVIFTAVAVVSATVLASGRLGARHSHAALRFGVLGLVAVFALLVAIVAVSRHADATFLVDGTRTATSFSLPELSRVALGSKQATLFGGALVKVAFGFVLLASIVLLGAFPLHGWLAPVLTTAPRAAGALVSAAMPAIGICALLRLGCAVLPEGMRSASGIVVALGAVTSAYGAFAALAQTDLRRLAAYASMTQIGFVLLGAGSMTPQGLSGAIVATEGRAVSMALFLLVVAAVDDRAHTDDVTVLEGVGRTMPGLSAVIAVAALGQAGVMGFGGAWGPLLALLGALPNYGPLALVSVVALLVLAVAHLRVVSRLVFGRLDPSWEKSPLLEAFGGRFPDLTGREWMAMAPLAVLVVLLGLWPAPLLGVTTGTVRDIANAVSPPGAEQIATFLSSLIRRV</sequence>
<dbReference type="GO" id="GO:0008137">
    <property type="term" value="F:NADH dehydrogenase (ubiquinone) activity"/>
    <property type="evidence" value="ECO:0007669"/>
    <property type="project" value="InterPro"/>
</dbReference>
<evidence type="ECO:0000259" key="4">
    <source>
        <dbReference type="Pfam" id="PF00361"/>
    </source>
</evidence>
<dbReference type="GO" id="GO:0016020">
    <property type="term" value="C:membrane"/>
    <property type="evidence" value="ECO:0007669"/>
    <property type="project" value="UniProtKB-SubCell"/>
</dbReference>
<dbReference type="AlphaFoldDB" id="A0A0K1PLW6"/>
<feature type="transmembrane region" description="Helical" evidence="3">
    <location>
        <begin position="151"/>
        <end position="171"/>
    </location>
</feature>
<keyword evidence="3" id="KW-0472">Membrane</keyword>
<keyword evidence="5" id="KW-0830">Ubiquinone</keyword>
<accession>A0A0K1PLW6</accession>
<keyword evidence="6" id="KW-1185">Reference proteome</keyword>
<proteinExistence type="predicted"/>
<dbReference type="GO" id="GO:0048039">
    <property type="term" value="F:ubiquinone binding"/>
    <property type="evidence" value="ECO:0007669"/>
    <property type="project" value="TreeGrafter"/>
</dbReference>
<feature type="transmembrane region" description="Helical" evidence="3">
    <location>
        <begin position="545"/>
        <end position="568"/>
    </location>
</feature>
<feature type="transmembrane region" description="Helical" evidence="3">
    <location>
        <begin position="502"/>
        <end position="524"/>
    </location>
</feature>
<dbReference type="GO" id="GO:0003954">
    <property type="term" value="F:NADH dehydrogenase activity"/>
    <property type="evidence" value="ECO:0007669"/>
    <property type="project" value="TreeGrafter"/>
</dbReference>
<gene>
    <name evidence="5" type="ORF">AKJ09_00768</name>
</gene>
<feature type="transmembrane region" description="Helical" evidence="3">
    <location>
        <begin position="448"/>
        <end position="469"/>
    </location>
</feature>
<dbReference type="InterPro" id="IPR001750">
    <property type="entry name" value="ND/Mrp_TM"/>
</dbReference>
<dbReference type="GO" id="GO:0012505">
    <property type="term" value="C:endomembrane system"/>
    <property type="evidence" value="ECO:0007669"/>
    <property type="project" value="UniProtKB-SubCell"/>
</dbReference>
<reference evidence="5 6" key="1">
    <citation type="submission" date="2015-08" db="EMBL/GenBank/DDBJ databases">
        <authorList>
            <person name="Babu N.S."/>
            <person name="Beckwith C.J."/>
            <person name="Beseler K.G."/>
            <person name="Brison A."/>
            <person name="Carone J.V."/>
            <person name="Caskin T.P."/>
            <person name="Diamond M."/>
            <person name="Durham M.E."/>
            <person name="Foxe J.M."/>
            <person name="Go M."/>
            <person name="Henderson B.A."/>
            <person name="Jones I.B."/>
            <person name="McGettigan J.A."/>
            <person name="Micheletti S.J."/>
            <person name="Nasrallah M.E."/>
            <person name="Ortiz D."/>
            <person name="Piller C.R."/>
            <person name="Privatt S.R."/>
            <person name="Schneider S.L."/>
            <person name="Sharp S."/>
            <person name="Smith T.C."/>
            <person name="Stanton J.D."/>
            <person name="Ullery H.E."/>
            <person name="Wilson R.J."/>
            <person name="Serrano M.G."/>
            <person name="Buck G."/>
            <person name="Lee V."/>
            <person name="Wang Y."/>
            <person name="Carvalho R."/>
            <person name="Voegtly L."/>
            <person name="Shi R."/>
            <person name="Duckworth R."/>
            <person name="Johnson A."/>
            <person name="Loviza R."/>
            <person name="Walstead R."/>
            <person name="Shah Z."/>
            <person name="Kiflezghi M."/>
            <person name="Wade K."/>
            <person name="Ball S.L."/>
            <person name="Bradley K.W."/>
            <person name="Asai D.J."/>
            <person name="Bowman C.A."/>
            <person name="Russell D.A."/>
            <person name="Pope W.H."/>
            <person name="Jacobs-Sera D."/>
            <person name="Hendrix R.W."/>
            <person name="Hatfull G.F."/>
        </authorList>
    </citation>
    <scope>NUCLEOTIDE SEQUENCE [LARGE SCALE GENOMIC DNA]</scope>
    <source>
        <strain evidence="5 6">DSM 27648</strain>
    </source>
</reference>
<evidence type="ECO:0000256" key="3">
    <source>
        <dbReference type="SAM" id="Phobius"/>
    </source>
</evidence>
<keyword evidence="3" id="KW-1133">Transmembrane helix</keyword>
<dbReference type="EMBL" id="CP012333">
    <property type="protein sequence ID" value="AKU94104.1"/>
    <property type="molecule type" value="Genomic_DNA"/>
</dbReference>
<organism evidence="5 6">
    <name type="scientific">Labilithrix luteola</name>
    <dbReference type="NCBI Taxonomy" id="1391654"/>
    <lineage>
        <taxon>Bacteria</taxon>
        <taxon>Pseudomonadati</taxon>
        <taxon>Myxococcota</taxon>
        <taxon>Polyangia</taxon>
        <taxon>Polyangiales</taxon>
        <taxon>Labilitrichaceae</taxon>
        <taxon>Labilithrix</taxon>
    </lineage>
</organism>
<feature type="transmembrane region" description="Helical" evidence="3">
    <location>
        <begin position="580"/>
        <end position="599"/>
    </location>
</feature>
<dbReference type="Pfam" id="PF00361">
    <property type="entry name" value="Proton_antipo_M"/>
    <property type="match status" value="1"/>
</dbReference>
<dbReference type="PANTHER" id="PTHR43507:SF1">
    <property type="entry name" value="NADH-UBIQUINONE OXIDOREDUCTASE CHAIN 4"/>
    <property type="match status" value="1"/>
</dbReference>
<keyword evidence="2 3" id="KW-0812">Transmembrane</keyword>
<dbReference type="InterPro" id="IPR003918">
    <property type="entry name" value="NADH_UbQ_OxRdtase"/>
</dbReference>
<feature type="transmembrane region" description="Helical" evidence="3">
    <location>
        <begin position="635"/>
        <end position="653"/>
    </location>
</feature>
<feature type="transmembrane region" description="Helical" evidence="3">
    <location>
        <begin position="476"/>
        <end position="496"/>
    </location>
</feature>
<feature type="domain" description="NADH:quinone oxidoreductase/Mrp antiporter transmembrane" evidence="4">
    <location>
        <begin position="289"/>
        <end position="589"/>
    </location>
</feature>
<evidence type="ECO:0000313" key="5">
    <source>
        <dbReference type="EMBL" id="AKU94104.1"/>
    </source>
</evidence>
<feature type="transmembrane region" description="Helical" evidence="3">
    <location>
        <begin position="319"/>
        <end position="340"/>
    </location>
</feature>
<feature type="transmembrane region" description="Helical" evidence="3">
    <location>
        <begin position="233"/>
        <end position="256"/>
    </location>
</feature>
<feature type="transmembrane region" description="Helical" evidence="3">
    <location>
        <begin position="384"/>
        <end position="407"/>
    </location>
</feature>
<dbReference type="GO" id="GO:0042773">
    <property type="term" value="P:ATP synthesis coupled electron transport"/>
    <property type="evidence" value="ECO:0007669"/>
    <property type="project" value="InterPro"/>
</dbReference>
<evidence type="ECO:0000256" key="2">
    <source>
        <dbReference type="RuleBase" id="RU000320"/>
    </source>
</evidence>
<dbReference type="Proteomes" id="UP000064967">
    <property type="component" value="Chromosome"/>
</dbReference>
<protein>
    <submittedName>
        <fullName evidence="5">NADH-ubiquinone oxidoreductase chain M</fullName>
    </submittedName>
</protein>
<feature type="transmembrane region" description="Helical" evidence="3">
    <location>
        <begin position="419"/>
        <end position="442"/>
    </location>
</feature>
<dbReference type="KEGG" id="llu:AKJ09_00768"/>
<feature type="transmembrane region" description="Helical" evidence="3">
    <location>
        <begin position="268"/>
        <end position="284"/>
    </location>
</feature>
<dbReference type="GO" id="GO:0015990">
    <property type="term" value="P:electron transport coupled proton transport"/>
    <property type="evidence" value="ECO:0007669"/>
    <property type="project" value="TreeGrafter"/>
</dbReference>
<feature type="transmembrane region" description="Helical" evidence="3">
    <location>
        <begin position="183"/>
        <end position="201"/>
    </location>
</feature>
<name>A0A0K1PLW6_9BACT</name>
<evidence type="ECO:0000256" key="1">
    <source>
        <dbReference type="ARBA" id="ARBA00004127"/>
    </source>
</evidence>
<evidence type="ECO:0000313" key="6">
    <source>
        <dbReference type="Proteomes" id="UP000064967"/>
    </source>
</evidence>
<comment type="subcellular location">
    <subcellularLocation>
        <location evidence="1">Endomembrane system</location>
        <topology evidence="1">Multi-pass membrane protein</topology>
    </subcellularLocation>
    <subcellularLocation>
        <location evidence="2">Membrane</location>
        <topology evidence="2">Multi-pass membrane protein</topology>
    </subcellularLocation>
</comment>
<dbReference type="PANTHER" id="PTHR43507">
    <property type="entry name" value="NADH-UBIQUINONE OXIDOREDUCTASE CHAIN 4"/>
    <property type="match status" value="1"/>
</dbReference>
<dbReference type="STRING" id="1391654.AKJ09_00768"/>